<keyword evidence="14" id="KW-0812">Transmembrane</keyword>
<evidence type="ECO:0000256" key="11">
    <source>
        <dbReference type="PROSITE-ProRule" id="PRU00146"/>
    </source>
</evidence>
<proteinExistence type="inferred from homology"/>
<dbReference type="Proteomes" id="UP000095767">
    <property type="component" value="Unassembled WGS sequence"/>
</dbReference>
<evidence type="ECO:0000259" key="15">
    <source>
        <dbReference type="PROSITE" id="PS50016"/>
    </source>
</evidence>
<dbReference type="InterPro" id="IPR019786">
    <property type="entry name" value="Zinc_finger_PHD-type_CS"/>
</dbReference>
<comment type="domain">
    <text evidence="12">The PHD-type zinc finger mediates the binding to H3K4me3.</text>
</comment>
<evidence type="ECO:0000313" key="17">
    <source>
        <dbReference type="Proteomes" id="UP000095767"/>
    </source>
</evidence>
<evidence type="ECO:0000256" key="2">
    <source>
        <dbReference type="ARBA" id="ARBA00004123"/>
    </source>
</evidence>
<dbReference type="GO" id="GO:0005634">
    <property type="term" value="C:nucleus"/>
    <property type="evidence" value="ECO:0007669"/>
    <property type="project" value="UniProtKB-SubCell"/>
</dbReference>
<dbReference type="PANTHER" id="PTHR12321">
    <property type="entry name" value="CPG BINDING PROTEIN"/>
    <property type="match status" value="1"/>
</dbReference>
<gene>
    <name evidence="16" type="ORF">BAE44_0013861</name>
</gene>
<evidence type="ECO:0000256" key="13">
    <source>
        <dbReference type="SAM" id="MobiDB-lite"/>
    </source>
</evidence>
<evidence type="ECO:0000256" key="9">
    <source>
        <dbReference type="ARBA" id="ARBA00023163"/>
    </source>
</evidence>
<name>A0A1E5VJ30_9POAL</name>
<feature type="compositionally biased region" description="Low complexity" evidence="13">
    <location>
        <begin position="211"/>
        <end position="234"/>
    </location>
</feature>
<comment type="similarity">
    <text evidence="3 12">Belongs to the Alfin family.</text>
</comment>
<evidence type="ECO:0000256" key="6">
    <source>
        <dbReference type="ARBA" id="ARBA00022833"/>
    </source>
</evidence>
<keyword evidence="14" id="KW-1133">Transmembrane helix</keyword>
<dbReference type="Pfam" id="PF12165">
    <property type="entry name" value="Alfin"/>
    <property type="match status" value="1"/>
</dbReference>
<dbReference type="FunFam" id="3.30.40.10:FF:000306">
    <property type="entry name" value="PHD finger alfin-like protein"/>
    <property type="match status" value="1"/>
</dbReference>
<keyword evidence="5 11" id="KW-0863">Zinc-finger</keyword>
<feature type="compositionally biased region" description="Basic and acidic residues" evidence="13">
    <location>
        <begin position="235"/>
        <end position="249"/>
    </location>
</feature>
<keyword evidence="4 12" id="KW-0479">Metal-binding</keyword>
<dbReference type="InterPro" id="IPR019787">
    <property type="entry name" value="Znf_PHD-finger"/>
</dbReference>
<comment type="function">
    <text evidence="1 12">Histone-binding component that specifically recognizes H3 tails trimethylated on 'Lys-4' (H3K4me3), which mark transcription start sites of virtually all active genes.</text>
</comment>
<dbReference type="InterPro" id="IPR045104">
    <property type="entry name" value="Alfin"/>
</dbReference>
<evidence type="ECO:0000256" key="3">
    <source>
        <dbReference type="ARBA" id="ARBA00010445"/>
    </source>
</evidence>
<dbReference type="SUPFAM" id="SSF57903">
    <property type="entry name" value="FYVE/PHD zinc finger"/>
    <property type="match status" value="1"/>
</dbReference>
<dbReference type="SMART" id="SM00249">
    <property type="entry name" value="PHD"/>
    <property type="match status" value="1"/>
</dbReference>
<dbReference type="GO" id="GO:0006355">
    <property type="term" value="P:regulation of DNA-templated transcription"/>
    <property type="evidence" value="ECO:0007669"/>
    <property type="project" value="UniProtKB-UniRule"/>
</dbReference>
<dbReference type="Gene3D" id="3.30.40.10">
    <property type="entry name" value="Zinc/RING finger domain, C3HC4 (zinc finger)"/>
    <property type="match status" value="1"/>
</dbReference>
<evidence type="ECO:0000256" key="14">
    <source>
        <dbReference type="SAM" id="Phobius"/>
    </source>
</evidence>
<evidence type="ECO:0000256" key="10">
    <source>
        <dbReference type="ARBA" id="ARBA00023242"/>
    </source>
</evidence>
<dbReference type="GO" id="GO:0042393">
    <property type="term" value="F:histone binding"/>
    <property type="evidence" value="ECO:0007669"/>
    <property type="project" value="UniProtKB-UniRule"/>
</dbReference>
<dbReference type="Pfam" id="PF00628">
    <property type="entry name" value="PHD"/>
    <property type="match status" value="1"/>
</dbReference>
<protein>
    <recommendedName>
        <fullName evidence="12">PHD finger protein ALFIN-LIKE</fullName>
    </recommendedName>
</protein>
<keyword evidence="7 12" id="KW-0156">Chromatin regulator</keyword>
<feature type="region of interest" description="Disordered" evidence="13">
    <location>
        <begin position="201"/>
        <end position="249"/>
    </location>
</feature>
<dbReference type="GO" id="GO:0003712">
    <property type="term" value="F:transcription coregulator activity"/>
    <property type="evidence" value="ECO:0007669"/>
    <property type="project" value="TreeGrafter"/>
</dbReference>
<keyword evidence="17" id="KW-1185">Reference proteome</keyword>
<comment type="subcellular location">
    <subcellularLocation>
        <location evidence="2 12">Nucleus</location>
    </subcellularLocation>
</comment>
<keyword evidence="14" id="KW-0472">Membrane</keyword>
<dbReference type="GO" id="GO:0008270">
    <property type="term" value="F:zinc ion binding"/>
    <property type="evidence" value="ECO:0007669"/>
    <property type="project" value="UniProtKB-KW"/>
</dbReference>
<dbReference type="GO" id="GO:0000976">
    <property type="term" value="F:transcription cis-regulatory region binding"/>
    <property type="evidence" value="ECO:0007669"/>
    <property type="project" value="TreeGrafter"/>
</dbReference>
<evidence type="ECO:0000256" key="12">
    <source>
        <dbReference type="RuleBase" id="RU369089"/>
    </source>
</evidence>
<dbReference type="CDD" id="cd15613">
    <property type="entry name" value="PHD_AL_plant"/>
    <property type="match status" value="1"/>
</dbReference>
<dbReference type="InterPro" id="IPR011011">
    <property type="entry name" value="Znf_FYVE_PHD"/>
</dbReference>
<evidence type="ECO:0000256" key="1">
    <source>
        <dbReference type="ARBA" id="ARBA00002232"/>
    </source>
</evidence>
<evidence type="ECO:0000313" key="16">
    <source>
        <dbReference type="EMBL" id="OEL25119.1"/>
    </source>
</evidence>
<comment type="subunit">
    <text evidence="12">Interacts with H3K4me3 and to a lesser extent with H3K4me2.</text>
</comment>
<dbReference type="InterPro" id="IPR021998">
    <property type="entry name" value="Alfin_N"/>
</dbReference>
<keyword evidence="6 12" id="KW-0862">Zinc</keyword>
<dbReference type="EMBL" id="LWDX02038093">
    <property type="protein sequence ID" value="OEL25119.1"/>
    <property type="molecule type" value="Genomic_DNA"/>
</dbReference>
<reference evidence="16 17" key="1">
    <citation type="submission" date="2016-09" db="EMBL/GenBank/DDBJ databases">
        <title>The draft genome of Dichanthelium oligosanthes: A C3 panicoid grass species.</title>
        <authorList>
            <person name="Studer A.J."/>
            <person name="Schnable J.C."/>
            <person name="Brutnell T.P."/>
        </authorList>
    </citation>
    <scope>NUCLEOTIDE SEQUENCE [LARGE SCALE GENOMIC DNA]</scope>
    <source>
        <strain evidence="17">cv. Kellogg 1175</strain>
        <tissue evidence="16">Leaf</tissue>
    </source>
</reference>
<accession>A0A1E5VJ30</accession>
<keyword evidence="9 12" id="KW-0804">Transcription</keyword>
<keyword evidence="10 12" id="KW-0539">Nucleus</keyword>
<dbReference type="STRING" id="888268.A0A1E5VJ30"/>
<keyword evidence="8 12" id="KW-0805">Transcription regulation</keyword>
<evidence type="ECO:0000256" key="7">
    <source>
        <dbReference type="ARBA" id="ARBA00022853"/>
    </source>
</evidence>
<dbReference type="InterPro" id="IPR013083">
    <property type="entry name" value="Znf_RING/FYVE/PHD"/>
</dbReference>
<dbReference type="InterPro" id="IPR044104">
    <property type="entry name" value="PHD_AL_plant"/>
</dbReference>
<evidence type="ECO:0000256" key="4">
    <source>
        <dbReference type="ARBA" id="ARBA00022723"/>
    </source>
</evidence>
<evidence type="ECO:0000256" key="5">
    <source>
        <dbReference type="ARBA" id="ARBA00022771"/>
    </source>
</evidence>
<sequence length="313" mass="35159">MGCSHAVNLRGAMRVHWALPPEHELKYKGAERLLNVIGMTDQESAIKLLFGLWRAWSVRNEATHSSKVISIVGPVKFLTSYWDSQCTIRQQGEVSNVEKFFQLCDPEKENLCLYGLSNETWEVTLPAEEVPPELPEPALGINFARDGMAMKDWLTLVAVHSDAWLIAVAFYFGARFGFDKDARRRLFTMISNLPTVYEAVTGSEKKQSKTPNSNGKSKSASKPSKKPNSNSKPAKLPEPKQEEQMVKEDGGDKDQAYLCGTCGGRYSNNGEFWIGCDICENWYHGDCVRITPAKAEHIKQYKCPACSNKRSRE</sequence>
<dbReference type="OrthoDB" id="436852at2759"/>
<dbReference type="PANTHER" id="PTHR12321:SF115">
    <property type="entry name" value="PHD FINGER PROTEIN ALFIN-LIKE"/>
    <property type="match status" value="1"/>
</dbReference>
<dbReference type="AlphaFoldDB" id="A0A1E5VJ30"/>
<feature type="transmembrane region" description="Helical" evidence="14">
    <location>
        <begin position="153"/>
        <end position="174"/>
    </location>
</feature>
<evidence type="ECO:0000256" key="8">
    <source>
        <dbReference type="ARBA" id="ARBA00023015"/>
    </source>
</evidence>
<feature type="domain" description="PHD-type" evidence="15">
    <location>
        <begin position="256"/>
        <end position="309"/>
    </location>
</feature>
<dbReference type="PROSITE" id="PS01359">
    <property type="entry name" value="ZF_PHD_1"/>
    <property type="match status" value="1"/>
</dbReference>
<dbReference type="InterPro" id="IPR001965">
    <property type="entry name" value="Znf_PHD"/>
</dbReference>
<dbReference type="GO" id="GO:0006325">
    <property type="term" value="P:chromatin organization"/>
    <property type="evidence" value="ECO:0007669"/>
    <property type="project" value="UniProtKB-UniRule"/>
</dbReference>
<dbReference type="PROSITE" id="PS50016">
    <property type="entry name" value="ZF_PHD_2"/>
    <property type="match status" value="1"/>
</dbReference>
<organism evidence="16 17">
    <name type="scientific">Dichanthelium oligosanthes</name>
    <dbReference type="NCBI Taxonomy" id="888268"/>
    <lineage>
        <taxon>Eukaryota</taxon>
        <taxon>Viridiplantae</taxon>
        <taxon>Streptophyta</taxon>
        <taxon>Embryophyta</taxon>
        <taxon>Tracheophyta</taxon>
        <taxon>Spermatophyta</taxon>
        <taxon>Magnoliopsida</taxon>
        <taxon>Liliopsida</taxon>
        <taxon>Poales</taxon>
        <taxon>Poaceae</taxon>
        <taxon>PACMAD clade</taxon>
        <taxon>Panicoideae</taxon>
        <taxon>Panicodae</taxon>
        <taxon>Paniceae</taxon>
        <taxon>Dichantheliinae</taxon>
        <taxon>Dichanthelium</taxon>
    </lineage>
</organism>
<comment type="caution">
    <text evidence="16">The sequence shown here is derived from an EMBL/GenBank/DDBJ whole genome shotgun (WGS) entry which is preliminary data.</text>
</comment>